<dbReference type="EMBL" id="QEFC01000307">
    <property type="protein sequence ID" value="KAE9465025.1"/>
    <property type="molecule type" value="Genomic_DNA"/>
</dbReference>
<feature type="non-terminal residue" evidence="1">
    <location>
        <position position="1"/>
    </location>
</feature>
<evidence type="ECO:0000313" key="1">
    <source>
        <dbReference type="EMBL" id="KAE9465025.1"/>
    </source>
</evidence>
<dbReference type="Proteomes" id="UP000428333">
    <property type="component" value="Linkage Group LG02"/>
</dbReference>
<name>A0A6A4M3B9_9ERIC</name>
<gene>
    <name evidence="1" type="ORF">C3L33_03045</name>
</gene>
<proteinExistence type="predicted"/>
<accession>A0A6A4M3B9</accession>
<evidence type="ECO:0000313" key="2">
    <source>
        <dbReference type="Proteomes" id="UP000428333"/>
    </source>
</evidence>
<dbReference type="AlphaFoldDB" id="A0A6A4M3B9"/>
<sequence length="185" mass="21158">MALLSVPLCISGYVPHDYILDSIAHAVHISSHLAYVAVCCQKAIQVSDPLQKIDRASACSLSSGIEQNVSNNYYYFFCWWSFSELQFLLFDTMTGCWLMVIFRGHVRHFQNCMVKTLSRHPHCFGSFSLLTHFYVVAMHASTLHLVLETFMIKLWNHGLLDARSMNNCNMILEHCQSQDADLMQS</sequence>
<keyword evidence="2" id="KW-1185">Reference proteome</keyword>
<protein>
    <submittedName>
        <fullName evidence="1">Uncharacterized protein</fullName>
    </submittedName>
</protein>
<organism evidence="1 2">
    <name type="scientific">Rhododendron williamsianum</name>
    <dbReference type="NCBI Taxonomy" id="262921"/>
    <lineage>
        <taxon>Eukaryota</taxon>
        <taxon>Viridiplantae</taxon>
        <taxon>Streptophyta</taxon>
        <taxon>Embryophyta</taxon>
        <taxon>Tracheophyta</taxon>
        <taxon>Spermatophyta</taxon>
        <taxon>Magnoliopsida</taxon>
        <taxon>eudicotyledons</taxon>
        <taxon>Gunneridae</taxon>
        <taxon>Pentapetalae</taxon>
        <taxon>asterids</taxon>
        <taxon>Ericales</taxon>
        <taxon>Ericaceae</taxon>
        <taxon>Ericoideae</taxon>
        <taxon>Rhodoreae</taxon>
        <taxon>Rhododendron</taxon>
    </lineage>
</organism>
<dbReference type="OrthoDB" id="166746at2759"/>
<reference evidence="1 2" key="1">
    <citation type="journal article" date="2019" name="Genome Biol. Evol.">
        <title>The Rhododendron genome and chromosomal organization provide insight into shared whole-genome duplications across the heath family (Ericaceae).</title>
        <authorList>
            <person name="Soza V.L."/>
            <person name="Lindsley D."/>
            <person name="Waalkes A."/>
            <person name="Ramage E."/>
            <person name="Patwardhan R.P."/>
            <person name="Burton J.N."/>
            <person name="Adey A."/>
            <person name="Kumar A."/>
            <person name="Qiu R."/>
            <person name="Shendure J."/>
            <person name="Hall B."/>
        </authorList>
    </citation>
    <scope>NUCLEOTIDE SEQUENCE [LARGE SCALE GENOMIC DNA]</scope>
    <source>
        <strain evidence="1">RSF 1966-606</strain>
    </source>
</reference>
<comment type="caution">
    <text evidence="1">The sequence shown here is derived from an EMBL/GenBank/DDBJ whole genome shotgun (WGS) entry which is preliminary data.</text>
</comment>